<evidence type="ECO:0000256" key="1">
    <source>
        <dbReference type="ARBA" id="ARBA00006360"/>
    </source>
</evidence>
<evidence type="ECO:0000256" key="2">
    <source>
        <dbReference type="ARBA" id="ARBA00012417"/>
    </source>
</evidence>
<evidence type="ECO:0000256" key="10">
    <source>
        <dbReference type="ARBA" id="ARBA00022932"/>
    </source>
</evidence>
<keyword evidence="12" id="KW-0175">Coiled coil</keyword>
<name>A0ABN6ZKC5_9FIRM</name>
<dbReference type="Proteomes" id="UP001432099">
    <property type="component" value="Chromosome"/>
</dbReference>
<dbReference type="Pfam" id="PF22608">
    <property type="entry name" value="DNAX_ATPase_lid"/>
    <property type="match status" value="1"/>
</dbReference>
<dbReference type="EMBL" id="AP028127">
    <property type="protein sequence ID" value="BEH91797.1"/>
    <property type="molecule type" value="Genomic_DNA"/>
</dbReference>
<evidence type="ECO:0000313" key="14">
    <source>
        <dbReference type="EMBL" id="BEH91797.1"/>
    </source>
</evidence>
<comment type="similarity">
    <text evidence="1">Belongs to the DnaX/STICHEL family.</text>
</comment>
<comment type="catalytic activity">
    <reaction evidence="11">
        <text>DNA(n) + a 2'-deoxyribonucleoside 5'-triphosphate = DNA(n+1) + diphosphate</text>
        <dbReference type="Rhea" id="RHEA:22508"/>
        <dbReference type="Rhea" id="RHEA-COMP:17339"/>
        <dbReference type="Rhea" id="RHEA-COMP:17340"/>
        <dbReference type="ChEBI" id="CHEBI:33019"/>
        <dbReference type="ChEBI" id="CHEBI:61560"/>
        <dbReference type="ChEBI" id="CHEBI:173112"/>
        <dbReference type="EC" id="2.7.7.7"/>
    </reaction>
</comment>
<keyword evidence="4" id="KW-0548">Nucleotidyltransferase</keyword>
<evidence type="ECO:0000256" key="9">
    <source>
        <dbReference type="ARBA" id="ARBA00022840"/>
    </source>
</evidence>
<keyword evidence="9" id="KW-0067">ATP-binding</keyword>
<keyword evidence="6" id="KW-0479">Metal-binding</keyword>
<dbReference type="Gene3D" id="1.20.272.10">
    <property type="match status" value="1"/>
</dbReference>
<proteinExistence type="inferred from homology"/>
<dbReference type="Gene3D" id="1.10.8.60">
    <property type="match status" value="1"/>
</dbReference>
<dbReference type="PRINTS" id="PR00300">
    <property type="entry name" value="CLPPROTEASEA"/>
</dbReference>
<evidence type="ECO:0000256" key="5">
    <source>
        <dbReference type="ARBA" id="ARBA00022705"/>
    </source>
</evidence>
<dbReference type="CDD" id="cd18137">
    <property type="entry name" value="HLD_clamp_pol_III_gamma_tau"/>
    <property type="match status" value="1"/>
</dbReference>
<evidence type="ECO:0000256" key="3">
    <source>
        <dbReference type="ARBA" id="ARBA00022679"/>
    </source>
</evidence>
<evidence type="ECO:0000256" key="8">
    <source>
        <dbReference type="ARBA" id="ARBA00022833"/>
    </source>
</evidence>
<dbReference type="InterPro" id="IPR027417">
    <property type="entry name" value="P-loop_NTPase"/>
</dbReference>
<protein>
    <recommendedName>
        <fullName evidence="2">DNA-directed DNA polymerase</fullName>
        <ecNumber evidence="2">2.7.7.7</ecNumber>
    </recommendedName>
</protein>
<keyword evidence="7" id="KW-0547">Nucleotide-binding</keyword>
<dbReference type="Pfam" id="PF13177">
    <property type="entry name" value="DNA_pol3_delta2"/>
    <property type="match status" value="1"/>
</dbReference>
<evidence type="ECO:0000256" key="4">
    <source>
        <dbReference type="ARBA" id="ARBA00022695"/>
    </source>
</evidence>
<evidence type="ECO:0000256" key="7">
    <source>
        <dbReference type="ARBA" id="ARBA00022741"/>
    </source>
</evidence>
<dbReference type="InterPro" id="IPR001270">
    <property type="entry name" value="ClpA/B"/>
</dbReference>
<dbReference type="InterPro" id="IPR022754">
    <property type="entry name" value="DNA_pol_III_gamma-3"/>
</dbReference>
<evidence type="ECO:0000256" key="6">
    <source>
        <dbReference type="ARBA" id="ARBA00022723"/>
    </source>
</evidence>
<dbReference type="PANTHER" id="PTHR11669">
    <property type="entry name" value="REPLICATION FACTOR C / DNA POLYMERASE III GAMMA-TAU SUBUNIT"/>
    <property type="match status" value="1"/>
</dbReference>
<evidence type="ECO:0000313" key="15">
    <source>
        <dbReference type="Proteomes" id="UP001432099"/>
    </source>
</evidence>
<dbReference type="InterPro" id="IPR012763">
    <property type="entry name" value="DNA_pol_III_sug/sutau_N"/>
</dbReference>
<dbReference type="SUPFAM" id="SSF52540">
    <property type="entry name" value="P-loop containing nucleoside triphosphate hydrolases"/>
    <property type="match status" value="1"/>
</dbReference>
<evidence type="ECO:0000256" key="11">
    <source>
        <dbReference type="ARBA" id="ARBA00049244"/>
    </source>
</evidence>
<dbReference type="InterPro" id="IPR003593">
    <property type="entry name" value="AAA+_ATPase"/>
</dbReference>
<keyword evidence="8" id="KW-0862">Zinc</keyword>
<dbReference type="InterPro" id="IPR045085">
    <property type="entry name" value="HLD_clamp_pol_III_gamma_tau"/>
</dbReference>
<evidence type="ECO:0000256" key="12">
    <source>
        <dbReference type="SAM" id="Coils"/>
    </source>
</evidence>
<dbReference type="SMART" id="SM00382">
    <property type="entry name" value="AAA"/>
    <property type="match status" value="1"/>
</dbReference>
<dbReference type="RefSeq" id="WP_161832372.1">
    <property type="nucleotide sequence ID" value="NZ_AP028127.1"/>
</dbReference>
<keyword evidence="3" id="KW-0808">Transferase</keyword>
<feature type="domain" description="AAA+ ATPase" evidence="13">
    <location>
        <begin position="37"/>
        <end position="179"/>
    </location>
</feature>
<dbReference type="InterPro" id="IPR050238">
    <property type="entry name" value="DNA_Rep/Repair_Clamp_Loader"/>
</dbReference>
<evidence type="ECO:0000259" key="13">
    <source>
        <dbReference type="SMART" id="SM00382"/>
    </source>
</evidence>
<organism evidence="14 15">
    <name type="scientific">Turicibacter faecis</name>
    <dbReference type="NCBI Taxonomy" id="2963365"/>
    <lineage>
        <taxon>Bacteria</taxon>
        <taxon>Bacillati</taxon>
        <taxon>Bacillota</taxon>
        <taxon>Erysipelotrichia</taxon>
        <taxon>Erysipelotrichales</taxon>
        <taxon>Turicibacteraceae</taxon>
        <taxon>Turicibacter</taxon>
    </lineage>
</organism>
<keyword evidence="15" id="KW-1185">Reference proteome</keyword>
<dbReference type="SUPFAM" id="SSF48019">
    <property type="entry name" value="post-AAA+ oligomerization domain-like"/>
    <property type="match status" value="1"/>
</dbReference>
<accession>A0ABN6ZKC5</accession>
<dbReference type="EC" id="2.7.7.7" evidence="2"/>
<dbReference type="PANTHER" id="PTHR11669:SF0">
    <property type="entry name" value="PROTEIN STICHEL-LIKE 2"/>
    <property type="match status" value="1"/>
</dbReference>
<keyword evidence="5" id="KW-0235">DNA replication</keyword>
<dbReference type="InterPro" id="IPR008921">
    <property type="entry name" value="DNA_pol3_clamp-load_cplx_C"/>
</dbReference>
<dbReference type="CDD" id="cd00009">
    <property type="entry name" value="AAA"/>
    <property type="match status" value="1"/>
</dbReference>
<feature type="coiled-coil region" evidence="12">
    <location>
        <begin position="367"/>
        <end position="394"/>
    </location>
</feature>
<gene>
    <name evidence="14" type="primary">dnaX</name>
    <name evidence="14" type="ORF">T23_18990</name>
</gene>
<keyword evidence="10" id="KW-0239">DNA-directed DNA polymerase</keyword>
<dbReference type="NCBIfam" id="TIGR02397">
    <property type="entry name" value="dnaX_nterm"/>
    <property type="match status" value="1"/>
</dbReference>
<reference evidence="14" key="1">
    <citation type="journal article" date="2024" name="Int. J. Syst. Evol. Microbiol.">
        <title>Turicibacter faecis sp. nov., isolated from faeces of heart failure mouse model.</title>
        <authorList>
            <person name="Imamura Y."/>
            <person name="Motooka D."/>
            <person name="Nakajima Y."/>
            <person name="Ito S."/>
            <person name="Kitakaze M."/>
            <person name="Iida T."/>
            <person name="Nakamura S."/>
        </authorList>
    </citation>
    <scope>NUCLEOTIDE SEQUENCE</scope>
    <source>
        <strain evidence="14">TC023</strain>
    </source>
</reference>
<dbReference type="NCBIfam" id="NF004046">
    <property type="entry name" value="PRK05563.1"/>
    <property type="match status" value="1"/>
</dbReference>
<dbReference type="Gene3D" id="3.40.50.300">
    <property type="entry name" value="P-loop containing nucleotide triphosphate hydrolases"/>
    <property type="match status" value="1"/>
</dbReference>
<dbReference type="Pfam" id="PF12169">
    <property type="entry name" value="DNA_pol3_gamma3"/>
    <property type="match status" value="1"/>
</dbReference>
<sequence length="601" mass="68539">MSYHALYRAYRPQKFSDVVGQKHIVRTIQNALKHNRLSHAYLFCGPRGTGKTSIAKVIAKAVNCIHFPTDEPCNECANCQTITNGSNADVFEIDAASNNGVDEIREIRDKVKYAPTTGRYKVYIIDEVHMLSTGAFNALLKTLEEPPKHVIFILATTEPHKIPPTIISRCQRFDFKQISIQEITDHLIEITKQQNMDYDEEAIKLIAQLSEGGMRDALSLLDQVISYSNQKILLEDVHALSGTISNHQLLQLIHAIYERDFSSAIDLIKELIEVGKEPSRIIDGMIMVYRDILVYQKSQKSVSDSLVNHSTFTQLANQLISTHIVEYLFKLNKIQSELKYSNHPELILEIGLLGLADEEPSSDVDNKNEYQIQIEELKAEIKTLKNLIKKVESTGGSGLREPRINKNESQFKMDLFNKSEPIEIHLPKEPDPIILPEHVPQTMLTIERVLSKATREARDHVLQKWTQLNPLIMPEHRDVIVLLKDGHVVAASEEGFILTYKHEPGCKRLLREDNKKVAEQIVAYLFGHPYSFSVMPESFWLEQRQSYIEQKKSGIEPSLKQYSQDLKNVINYNNEEQTKDDSLVDNMIQMFGADLVNIIDG</sequence>